<dbReference type="InterPro" id="IPR050600">
    <property type="entry name" value="SETD3_SETD6_MTase"/>
</dbReference>
<organism evidence="2 3">
    <name type="scientific">Bugula neritina</name>
    <name type="common">Brown bryozoan</name>
    <name type="synonym">Sertularia neritina</name>
    <dbReference type="NCBI Taxonomy" id="10212"/>
    <lineage>
        <taxon>Eukaryota</taxon>
        <taxon>Metazoa</taxon>
        <taxon>Spiralia</taxon>
        <taxon>Lophotrochozoa</taxon>
        <taxon>Bryozoa</taxon>
        <taxon>Gymnolaemata</taxon>
        <taxon>Cheilostomatida</taxon>
        <taxon>Flustrina</taxon>
        <taxon>Buguloidea</taxon>
        <taxon>Bugulidae</taxon>
        <taxon>Bugula</taxon>
    </lineage>
</organism>
<evidence type="ECO:0000313" key="2">
    <source>
        <dbReference type="EMBL" id="KAF6033398.1"/>
    </source>
</evidence>
<dbReference type="AlphaFoldDB" id="A0A7J7K715"/>
<dbReference type="Gene3D" id="3.90.1410.10">
    <property type="entry name" value="set domain protein methyltransferase, domain 1"/>
    <property type="match status" value="1"/>
</dbReference>
<evidence type="ECO:0000313" key="3">
    <source>
        <dbReference type="Proteomes" id="UP000593567"/>
    </source>
</evidence>
<dbReference type="PANTHER" id="PTHR13271:SF151">
    <property type="entry name" value="SET DOMAIN-CONTAINING PROTEIN 4"/>
    <property type="match status" value="1"/>
</dbReference>
<dbReference type="InterPro" id="IPR044429">
    <property type="entry name" value="SETD4_SET"/>
</dbReference>
<reference evidence="2" key="1">
    <citation type="submission" date="2020-06" db="EMBL/GenBank/DDBJ databases">
        <title>Draft genome of Bugula neritina, a colonial animal packing powerful symbionts and potential medicines.</title>
        <authorList>
            <person name="Rayko M."/>
        </authorList>
    </citation>
    <scope>NUCLEOTIDE SEQUENCE [LARGE SCALE GENOMIC DNA]</scope>
    <source>
        <strain evidence="2">Kwan_BN1</strain>
    </source>
</reference>
<proteinExistence type="predicted"/>
<dbReference type="SUPFAM" id="SSF82199">
    <property type="entry name" value="SET domain"/>
    <property type="match status" value="1"/>
</dbReference>
<feature type="compositionally biased region" description="Basic residues" evidence="1">
    <location>
        <begin position="1"/>
        <end position="13"/>
    </location>
</feature>
<dbReference type="PANTHER" id="PTHR13271">
    <property type="entry name" value="UNCHARACTERIZED PUTATIVE METHYLTRANSFERASE"/>
    <property type="match status" value="1"/>
</dbReference>
<accession>A0A7J7K715</accession>
<dbReference type="EMBL" id="VXIV02001352">
    <property type="protein sequence ID" value="KAF6033398.1"/>
    <property type="molecule type" value="Genomic_DNA"/>
</dbReference>
<protein>
    <submittedName>
        <fullName evidence="2">SETD4</fullName>
    </submittedName>
</protein>
<evidence type="ECO:0000256" key="1">
    <source>
        <dbReference type="SAM" id="MobiDB-lite"/>
    </source>
</evidence>
<comment type="caution">
    <text evidence="2">The sequence shown here is derived from an EMBL/GenBank/DDBJ whole genome shotgun (WGS) entry which is preliminary data.</text>
</comment>
<dbReference type="InterPro" id="IPR046341">
    <property type="entry name" value="SET_dom_sf"/>
</dbReference>
<feature type="region of interest" description="Disordered" evidence="1">
    <location>
        <begin position="1"/>
        <end position="20"/>
    </location>
</feature>
<name>A0A7J7K715_BUGNE</name>
<dbReference type="OrthoDB" id="341421at2759"/>
<dbReference type="CDD" id="cd19177">
    <property type="entry name" value="SET_SETD4"/>
    <property type="match status" value="1"/>
</dbReference>
<keyword evidence="3" id="KW-1185">Reference proteome</keyword>
<dbReference type="Proteomes" id="UP000593567">
    <property type="component" value="Unassembled WGS sequence"/>
</dbReference>
<gene>
    <name evidence="2" type="ORF">EB796_008292</name>
</gene>
<sequence length="407" mass="46740">MGRTYRKRHRQSKKSVSDKGGGYELSDLAQFCAAHGCQEVKRLRTYNFDGCGRGMQTLSRIQPGDALIRLPQALLVTTSTALKDDIIRSMCQRSTLKPTAVEMLCAFLLYERQKGENSFWRYYITSLPTSFSTLLCLNPKDAHLLDSQLQTRLDTMQRSVDRTFSETVKIFGELLGDVSYSDYLWAWHVVNTRCIYMKQPKLEEVRTSNEEEDDFALAPFLDLLNHNPSAQSSILFDDEAGFCEIVTHDTYRKYDQVFIRYDNHSNRTLLLEYGFCIPEKLDEVVELNMDILTEYVLQGIQAEPFMEKIEDWKLTKGLLCDHIEGLSWNALNAIKIMCDASCGEISETVGRLRVLDSSMKHRLSYIEKLSAAKVSVKRSDNEMFILDMLSVLYKGEVAILQHAKQYL</sequence>
<dbReference type="GO" id="GO:0016279">
    <property type="term" value="F:protein-lysine N-methyltransferase activity"/>
    <property type="evidence" value="ECO:0007669"/>
    <property type="project" value="InterPro"/>
</dbReference>